<evidence type="ECO:0000256" key="2">
    <source>
        <dbReference type="SAM" id="Phobius"/>
    </source>
</evidence>
<dbReference type="EMBL" id="JGZU01000003">
    <property type="protein sequence ID" value="KFJ08036.1"/>
    <property type="molecule type" value="Genomic_DNA"/>
</dbReference>
<proteinExistence type="predicted"/>
<accession>A0A087EJT5</accession>
<feature type="region of interest" description="Disordered" evidence="1">
    <location>
        <begin position="1"/>
        <end position="26"/>
    </location>
</feature>
<evidence type="ECO:0000256" key="1">
    <source>
        <dbReference type="SAM" id="MobiDB-lite"/>
    </source>
</evidence>
<keyword evidence="4" id="KW-1185">Reference proteome</keyword>
<dbReference type="Proteomes" id="UP000029080">
    <property type="component" value="Unassembled WGS sequence"/>
</dbReference>
<dbReference type="AlphaFoldDB" id="A0A087EJT5"/>
<evidence type="ECO:0000313" key="3">
    <source>
        <dbReference type="EMBL" id="KFJ08036.1"/>
    </source>
</evidence>
<protein>
    <recommendedName>
        <fullName evidence="5">Cell division protein FtsL</fullName>
    </recommendedName>
</protein>
<gene>
    <name evidence="3" type="ORF">BITS_0348</name>
</gene>
<name>A0A087EJT5_9BIFI</name>
<dbReference type="STRING" id="356829.BITS_0348"/>
<sequence length="150" mass="15865">MTATVRSARSHAAPAGREHEMAAPAARPQLRVVEGGRVSGGIVGGFHKAITWTKTRSTPLLHVVFAVVFLIAVLLGSLALRTQMVQNSFEASQVQSNISKLIQDVDDDQAKLDALEASLPEKAQSMGMIPQQGSISIDLSGYQATGGQSQ</sequence>
<dbReference type="RefSeq" id="WP_026642979.1">
    <property type="nucleotide sequence ID" value="NZ_JGZU01000003.1"/>
</dbReference>
<keyword evidence="2" id="KW-0812">Transmembrane</keyword>
<feature type="transmembrane region" description="Helical" evidence="2">
    <location>
        <begin position="60"/>
        <end position="80"/>
    </location>
</feature>
<comment type="caution">
    <text evidence="3">The sequence shown here is derived from an EMBL/GenBank/DDBJ whole genome shotgun (WGS) entry which is preliminary data.</text>
</comment>
<reference evidence="3 4" key="1">
    <citation type="submission" date="2014-03" db="EMBL/GenBank/DDBJ databases">
        <title>Genomics of Bifidobacteria.</title>
        <authorList>
            <person name="Ventura M."/>
            <person name="Milani C."/>
            <person name="Lugli G.A."/>
        </authorList>
    </citation>
    <scope>NUCLEOTIDE SEQUENCE [LARGE SCALE GENOMIC DNA]</scope>
    <source>
        <strain evidence="3 4">JCM 13495</strain>
    </source>
</reference>
<evidence type="ECO:0008006" key="5">
    <source>
        <dbReference type="Google" id="ProtNLM"/>
    </source>
</evidence>
<dbReference type="OrthoDB" id="3240362at2"/>
<organism evidence="3 4">
    <name type="scientific">Bifidobacterium tsurumiense</name>
    <dbReference type="NCBI Taxonomy" id="356829"/>
    <lineage>
        <taxon>Bacteria</taxon>
        <taxon>Bacillati</taxon>
        <taxon>Actinomycetota</taxon>
        <taxon>Actinomycetes</taxon>
        <taxon>Bifidobacteriales</taxon>
        <taxon>Bifidobacteriaceae</taxon>
        <taxon>Bifidobacterium</taxon>
    </lineage>
</organism>
<keyword evidence="2" id="KW-1133">Transmembrane helix</keyword>
<keyword evidence="2" id="KW-0472">Membrane</keyword>
<evidence type="ECO:0000313" key="4">
    <source>
        <dbReference type="Proteomes" id="UP000029080"/>
    </source>
</evidence>
<dbReference type="eggNOG" id="COG2919">
    <property type="taxonomic scope" value="Bacteria"/>
</dbReference>